<dbReference type="Proteomes" id="UP000199028">
    <property type="component" value="Unassembled WGS sequence"/>
</dbReference>
<proteinExistence type="predicted"/>
<dbReference type="AlphaFoldDB" id="A0A1H9F8Z8"/>
<gene>
    <name evidence="1" type="ORF">SAMN05216195_102196</name>
</gene>
<dbReference type="RefSeq" id="WP_143086639.1">
    <property type="nucleotide sequence ID" value="NZ_FOFT01000002.1"/>
</dbReference>
<sequence>MLTYQGFFGAPRDVAKLLYELPKAVVAKPYYALLLESDAGADIRVFVREQPEDADGSVRDWKGDRLGDLPERIVRACWDDPQQVFDMLDGFAEYEVRTGLTCPPTARGAFGHQVRRHEPQPQVRAYVIS</sequence>
<organism evidence="1 2">
    <name type="scientific">Lentzea flaviverrucosa</name>
    <dbReference type="NCBI Taxonomy" id="200379"/>
    <lineage>
        <taxon>Bacteria</taxon>
        <taxon>Bacillati</taxon>
        <taxon>Actinomycetota</taxon>
        <taxon>Actinomycetes</taxon>
        <taxon>Pseudonocardiales</taxon>
        <taxon>Pseudonocardiaceae</taxon>
        <taxon>Lentzea</taxon>
    </lineage>
</organism>
<dbReference type="EMBL" id="FOFT01000002">
    <property type="protein sequence ID" value="SEQ34422.1"/>
    <property type="molecule type" value="Genomic_DNA"/>
</dbReference>
<reference evidence="2" key="1">
    <citation type="submission" date="2016-10" db="EMBL/GenBank/DDBJ databases">
        <authorList>
            <person name="Varghese N."/>
            <person name="Submissions S."/>
        </authorList>
    </citation>
    <scope>NUCLEOTIDE SEQUENCE [LARGE SCALE GENOMIC DNA]</scope>
    <source>
        <strain evidence="2">CGMCC 4.578</strain>
    </source>
</reference>
<accession>A0A1H9F8Z8</accession>
<keyword evidence="2" id="KW-1185">Reference proteome</keyword>
<dbReference type="OrthoDB" id="5198328at2"/>
<protein>
    <submittedName>
        <fullName evidence="1">Uncharacterized protein</fullName>
    </submittedName>
</protein>
<evidence type="ECO:0000313" key="2">
    <source>
        <dbReference type="Proteomes" id="UP000199028"/>
    </source>
</evidence>
<evidence type="ECO:0000313" key="1">
    <source>
        <dbReference type="EMBL" id="SEQ34422.1"/>
    </source>
</evidence>
<name>A0A1H9F8Z8_9PSEU</name>